<dbReference type="Pfam" id="PF01292">
    <property type="entry name" value="Ni_hydr_CYTB"/>
    <property type="match status" value="1"/>
</dbReference>
<accession>A0AAE5YH22</accession>
<evidence type="ECO:0000259" key="7">
    <source>
        <dbReference type="Pfam" id="PF01292"/>
    </source>
</evidence>
<protein>
    <submittedName>
        <fullName evidence="8">Cytochrome B</fullName>
    </submittedName>
</protein>
<reference evidence="9 11" key="2">
    <citation type="submission" date="2019-08" db="EMBL/GenBank/DDBJ databases">
        <title>Rapid identification of Enteric Bacteria from Whole Genome Sequences (WGS) using Average Nucleotide Identity (ANI).</title>
        <authorList>
            <person name="Lane C."/>
        </authorList>
    </citation>
    <scope>NUCLEOTIDE SEQUENCE [LARGE SCALE GENOMIC DNA]</scope>
    <source>
        <strain evidence="9 11">2010D-8464</strain>
    </source>
</reference>
<dbReference type="InterPro" id="IPR011577">
    <property type="entry name" value="Cyt_b561_bac/Ni-Hgenase"/>
</dbReference>
<dbReference type="GO" id="GO:0005886">
    <property type="term" value="C:plasma membrane"/>
    <property type="evidence" value="ECO:0007669"/>
    <property type="project" value="UniProtKB-SubCell"/>
</dbReference>
<evidence type="ECO:0000313" key="8">
    <source>
        <dbReference type="EMBL" id="QBL13003.1"/>
    </source>
</evidence>
<dbReference type="GO" id="GO:0009055">
    <property type="term" value="F:electron transfer activity"/>
    <property type="evidence" value="ECO:0007669"/>
    <property type="project" value="InterPro"/>
</dbReference>
<feature type="transmembrane region" description="Helical" evidence="6">
    <location>
        <begin position="195"/>
        <end position="216"/>
    </location>
</feature>
<evidence type="ECO:0000256" key="6">
    <source>
        <dbReference type="SAM" id="Phobius"/>
    </source>
</evidence>
<name>A0AAE5YH22_9BACT</name>
<evidence type="ECO:0000313" key="10">
    <source>
        <dbReference type="Proteomes" id="UP000293421"/>
    </source>
</evidence>
<keyword evidence="4 6" id="KW-1133">Transmembrane helix</keyword>
<feature type="transmembrane region" description="Helical" evidence="6">
    <location>
        <begin position="13"/>
        <end position="31"/>
    </location>
</feature>
<dbReference type="PANTHER" id="PTHR30485:SF2">
    <property type="entry name" value="BLL0597 PROTEIN"/>
    <property type="match status" value="1"/>
</dbReference>
<sequence length="238" mass="27515">MENFMVKSYIWTFVNRFVHVLLIVLLALAYLSSDFDSLLYYHALFGVLFGVVVFFRIIWGFVGTRYSLFKDFNFKGVKEYLISILKDKKKFTGHNPASSIAIISMLVLGILIFITGMMALGVEEKAGFFANLHFGYGYKFFKHLHEIFVNIFVFIAIVHIIGVLIDKFYNKCDALDSMIYGYKTTQKDESVSLNIFQKLLFAMFLISLVVLFFYLLDPNNKIIGIDQNSTFVSNFLYQ</sequence>
<keyword evidence="5 6" id="KW-0472">Membrane</keyword>
<dbReference type="InterPro" id="IPR051542">
    <property type="entry name" value="Hydrogenase_cytochrome"/>
</dbReference>
<evidence type="ECO:0000313" key="11">
    <source>
        <dbReference type="Proteomes" id="UP000321325"/>
    </source>
</evidence>
<evidence type="ECO:0000313" key="9">
    <source>
        <dbReference type="EMBL" id="TXK69041.1"/>
    </source>
</evidence>
<evidence type="ECO:0000256" key="1">
    <source>
        <dbReference type="ARBA" id="ARBA00004651"/>
    </source>
</evidence>
<evidence type="ECO:0000256" key="5">
    <source>
        <dbReference type="ARBA" id="ARBA00023136"/>
    </source>
</evidence>
<dbReference type="Gene3D" id="1.20.950.20">
    <property type="entry name" value="Transmembrane di-heme cytochromes, Chain C"/>
    <property type="match status" value="1"/>
</dbReference>
<organism evidence="8 10">
    <name type="scientific">Campylobacter volucris</name>
    <dbReference type="NCBI Taxonomy" id="1031542"/>
    <lineage>
        <taxon>Bacteria</taxon>
        <taxon>Pseudomonadati</taxon>
        <taxon>Campylobacterota</taxon>
        <taxon>Epsilonproteobacteria</taxon>
        <taxon>Campylobacterales</taxon>
        <taxon>Campylobacteraceae</taxon>
        <taxon>Campylobacter</taxon>
    </lineage>
</organism>
<feature type="transmembrane region" description="Helical" evidence="6">
    <location>
        <begin position="38"/>
        <end position="62"/>
    </location>
</feature>
<evidence type="ECO:0000256" key="2">
    <source>
        <dbReference type="ARBA" id="ARBA00022475"/>
    </source>
</evidence>
<dbReference type="Proteomes" id="UP000293421">
    <property type="component" value="Chromosome"/>
</dbReference>
<dbReference type="PANTHER" id="PTHR30485">
    <property type="entry name" value="NI/FE-HYDROGENASE 1 B-TYPE CYTOCHROME SUBUNIT"/>
    <property type="match status" value="1"/>
</dbReference>
<evidence type="ECO:0000256" key="3">
    <source>
        <dbReference type="ARBA" id="ARBA00022692"/>
    </source>
</evidence>
<keyword evidence="2" id="KW-1003">Cell membrane</keyword>
<reference evidence="8 10" key="1">
    <citation type="submission" date="2019-02" db="EMBL/GenBank/DDBJ databases">
        <title>Use of ANI for Rapid Identification of Enteric Bacteria.</title>
        <authorList>
            <person name="Pruckler J."/>
            <person name="Lane C."/>
            <person name="Aubert R."/>
        </authorList>
    </citation>
    <scope>NUCLEOTIDE SEQUENCE [LARGE SCALE GENOMIC DNA]</scope>
    <source>
        <strain evidence="8 10">2014D-0083</strain>
    </source>
</reference>
<dbReference type="SUPFAM" id="SSF81342">
    <property type="entry name" value="Transmembrane di-heme cytochromes"/>
    <property type="match status" value="1"/>
</dbReference>
<dbReference type="InterPro" id="IPR016174">
    <property type="entry name" value="Di-haem_cyt_TM"/>
</dbReference>
<keyword evidence="3 6" id="KW-0812">Transmembrane</keyword>
<evidence type="ECO:0000256" key="4">
    <source>
        <dbReference type="ARBA" id="ARBA00022989"/>
    </source>
</evidence>
<proteinExistence type="predicted"/>
<dbReference type="EMBL" id="VRMB01000018">
    <property type="protein sequence ID" value="TXK69041.1"/>
    <property type="molecule type" value="Genomic_DNA"/>
</dbReference>
<dbReference type="AlphaFoldDB" id="A0AAE5YH22"/>
<gene>
    <name evidence="8" type="ORF">A9460_01125</name>
    <name evidence="9" type="ORF">FVD15_04490</name>
</gene>
<comment type="subcellular location">
    <subcellularLocation>
        <location evidence="1">Cell membrane</location>
        <topology evidence="1">Multi-pass membrane protein</topology>
    </subcellularLocation>
</comment>
<dbReference type="Proteomes" id="UP000321325">
    <property type="component" value="Unassembled WGS sequence"/>
</dbReference>
<feature type="transmembrane region" description="Helical" evidence="6">
    <location>
        <begin position="100"/>
        <end position="122"/>
    </location>
</feature>
<keyword evidence="11" id="KW-1185">Reference proteome</keyword>
<dbReference type="EMBL" id="CP037746">
    <property type="protein sequence ID" value="QBL13003.1"/>
    <property type="molecule type" value="Genomic_DNA"/>
</dbReference>
<feature type="domain" description="Cytochrome b561 bacterial/Ni-hydrogenase" evidence="7">
    <location>
        <begin position="11"/>
        <end position="181"/>
    </location>
</feature>
<feature type="transmembrane region" description="Helical" evidence="6">
    <location>
        <begin position="143"/>
        <end position="165"/>
    </location>
</feature>
<dbReference type="GO" id="GO:0022904">
    <property type="term" value="P:respiratory electron transport chain"/>
    <property type="evidence" value="ECO:0007669"/>
    <property type="project" value="InterPro"/>
</dbReference>
<dbReference type="GO" id="GO:0020037">
    <property type="term" value="F:heme binding"/>
    <property type="evidence" value="ECO:0007669"/>
    <property type="project" value="TreeGrafter"/>
</dbReference>